<evidence type="ECO:0000259" key="17">
    <source>
        <dbReference type="PROSITE" id="PS50119"/>
    </source>
</evidence>
<feature type="transmembrane region" description="Helical" evidence="15">
    <location>
        <begin position="442"/>
        <end position="462"/>
    </location>
</feature>
<keyword evidence="4 12" id="KW-0863">Zinc-finger</keyword>
<evidence type="ECO:0000256" key="7">
    <source>
        <dbReference type="ARBA" id="ARBA00023040"/>
    </source>
</evidence>
<dbReference type="PROSITE" id="PS50119">
    <property type="entry name" value="ZF_BBOX"/>
    <property type="match status" value="1"/>
</dbReference>
<dbReference type="PRINTS" id="PR00245">
    <property type="entry name" value="OLFACTORYR"/>
</dbReference>
<feature type="transmembrane region" description="Helical" evidence="15">
    <location>
        <begin position="376"/>
        <end position="393"/>
    </location>
</feature>
<dbReference type="Proteomes" id="UP001295444">
    <property type="component" value="Chromosome 01"/>
</dbReference>
<keyword evidence="8 14" id="KW-0175">Coiled coil</keyword>
<dbReference type="InterPro" id="IPR017452">
    <property type="entry name" value="GPCR_Rhodpsn_7TM"/>
</dbReference>
<feature type="domain" description="G-protein coupled receptors family 1 profile" evidence="19">
    <location>
        <begin position="385"/>
        <end position="634"/>
    </location>
</feature>
<keyword evidence="3" id="KW-0479">Metal-binding</keyword>
<dbReference type="InterPro" id="IPR017907">
    <property type="entry name" value="Znf_RING_CS"/>
</dbReference>
<dbReference type="GO" id="GO:0004930">
    <property type="term" value="F:G protein-coupled receptor activity"/>
    <property type="evidence" value="ECO:0007669"/>
    <property type="project" value="UniProtKB-KW"/>
</dbReference>
<name>A0AAD1R6T1_PELCU</name>
<dbReference type="PANTHER" id="PTHR48018">
    <property type="entry name" value="OLFACTORY RECEPTOR"/>
    <property type="match status" value="1"/>
</dbReference>
<dbReference type="SMART" id="SM00184">
    <property type="entry name" value="RING"/>
    <property type="match status" value="1"/>
</dbReference>
<evidence type="ECO:0000256" key="8">
    <source>
        <dbReference type="ARBA" id="ARBA00023054"/>
    </source>
</evidence>
<dbReference type="Gene3D" id="1.20.1070.10">
    <property type="entry name" value="Rhodopsin 7-helix transmembrane proteins"/>
    <property type="match status" value="1"/>
</dbReference>
<dbReference type="InterPro" id="IPR001841">
    <property type="entry name" value="Znf_RING"/>
</dbReference>
<dbReference type="Pfam" id="PF15227">
    <property type="entry name" value="zf-C3HC4_4"/>
    <property type="match status" value="1"/>
</dbReference>
<keyword evidence="11 13" id="KW-0807">Transducer</keyword>
<dbReference type="CDD" id="cd15230">
    <property type="entry name" value="7tmA_OR5-like"/>
    <property type="match status" value="1"/>
</dbReference>
<dbReference type="PROSITE" id="PS50262">
    <property type="entry name" value="G_PROTEIN_RECEP_F1_2"/>
    <property type="match status" value="1"/>
</dbReference>
<dbReference type="InterPro" id="IPR000725">
    <property type="entry name" value="Olfact_rcpt"/>
</dbReference>
<evidence type="ECO:0000256" key="3">
    <source>
        <dbReference type="ARBA" id="ARBA00022723"/>
    </source>
</evidence>
<dbReference type="Pfam" id="PF13853">
    <property type="entry name" value="7tm_4"/>
    <property type="match status" value="1"/>
</dbReference>
<dbReference type="PRINTS" id="PR00237">
    <property type="entry name" value="GPCRRHODOPSN"/>
</dbReference>
<evidence type="ECO:0000256" key="12">
    <source>
        <dbReference type="PROSITE-ProRule" id="PRU00024"/>
    </source>
</evidence>
<evidence type="ECO:0000256" key="4">
    <source>
        <dbReference type="ARBA" id="ARBA00022771"/>
    </source>
</evidence>
<dbReference type="Gene3D" id="3.30.40.10">
    <property type="entry name" value="Zinc/RING finger domain, C3HC4 (zinc finger)"/>
    <property type="match status" value="1"/>
</dbReference>
<sequence>MAQAKPNPIKDLQDELTCPICLDNFKDPVSIECGHNFCRACISRTWRGIHTQFSCPQCRKVSKWRFFRPNRLVENVVEITNRLLESKINNADKKTCQLHQEPLKLYCLEDQQKICLVCRESIFHKNHNVIPLEESTSEFKGNLKEKIQTLKMEFADLTQRKCEEQEKSQKLQDDVGHKRKMLACEFESLRQLLADNERVLNDRLEKMEKTIIQKRDETISKLDGKLSTLQKLIADLEKNRVPTVSQIPESKQDSNGAVMRPIEGAQFLEQTDLHRMMASRDYMKMFTVSVTFDQKTANFNLSVSGNRKLVRYEEYPKNVMPHPDRFDSKPCVLGLTGYKIGKRYWEVDVGGGIYWSVGVAKQSVCRKGVFKIQPRGGIWAIGLLGNIGIIVAIRADSRLHTPMYFFLNNLSFLDLCYATIITPKTLENFLSKTKAIGYNECALQMFFFAASVTTECFLLGIMAYDRYVAICNPLLYSVVMSNKVCIQLVAGAYTLGYLNSTLHTICTFRLPFCKTNKINHFYCDVPPLLKLSCVATTMNEILMFIFGGFAETSSLSTIIVSYSYIITTILRIRSSEGRKKAFSTCASHLVAVTIFYSTILFMYLRPTSTYSMSQDRVASVFYSVVIPMLNPLIYSLRNKEVIGPASLVMDIRYTHIR</sequence>
<evidence type="ECO:0000313" key="20">
    <source>
        <dbReference type="EMBL" id="CAH2224621.1"/>
    </source>
</evidence>
<dbReference type="InterPro" id="IPR001870">
    <property type="entry name" value="B30.2/SPRY"/>
</dbReference>
<evidence type="ECO:0000256" key="6">
    <source>
        <dbReference type="ARBA" id="ARBA00022989"/>
    </source>
</evidence>
<keyword evidence="9 15" id="KW-0472">Membrane</keyword>
<evidence type="ECO:0000259" key="16">
    <source>
        <dbReference type="PROSITE" id="PS50089"/>
    </source>
</evidence>
<dbReference type="GO" id="GO:0008270">
    <property type="term" value="F:zinc ion binding"/>
    <property type="evidence" value="ECO:0007669"/>
    <property type="project" value="UniProtKB-KW"/>
</dbReference>
<feature type="transmembrane region" description="Helical" evidence="15">
    <location>
        <begin position="541"/>
        <end position="565"/>
    </location>
</feature>
<feature type="domain" description="B30.2/SPRY" evidence="18">
    <location>
        <begin position="269"/>
        <end position="464"/>
    </location>
</feature>
<dbReference type="PROSITE" id="PS50089">
    <property type="entry name" value="ZF_RING_2"/>
    <property type="match status" value="1"/>
</dbReference>
<dbReference type="SUPFAM" id="SSF57845">
    <property type="entry name" value="B-box zinc-binding domain"/>
    <property type="match status" value="1"/>
</dbReference>
<keyword evidence="21" id="KW-1185">Reference proteome</keyword>
<comment type="subcellular location">
    <subcellularLocation>
        <location evidence="1">Membrane</location>
        <topology evidence="1">Multi-pass membrane protein</topology>
    </subcellularLocation>
</comment>
<proteinExistence type="inferred from homology"/>
<dbReference type="Gene3D" id="3.30.160.60">
    <property type="entry name" value="Classic Zinc Finger"/>
    <property type="match status" value="1"/>
</dbReference>
<dbReference type="GO" id="GO:0004984">
    <property type="term" value="F:olfactory receptor activity"/>
    <property type="evidence" value="ECO:0007669"/>
    <property type="project" value="InterPro"/>
</dbReference>
<gene>
    <name evidence="20" type="ORF">PECUL_23A031170</name>
</gene>
<dbReference type="PROSITE" id="PS00518">
    <property type="entry name" value="ZF_RING_1"/>
    <property type="match status" value="1"/>
</dbReference>
<organism evidence="20 21">
    <name type="scientific">Pelobates cultripes</name>
    <name type="common">Western spadefoot toad</name>
    <dbReference type="NCBI Taxonomy" id="61616"/>
    <lineage>
        <taxon>Eukaryota</taxon>
        <taxon>Metazoa</taxon>
        <taxon>Chordata</taxon>
        <taxon>Craniata</taxon>
        <taxon>Vertebrata</taxon>
        <taxon>Euteleostomi</taxon>
        <taxon>Amphibia</taxon>
        <taxon>Batrachia</taxon>
        <taxon>Anura</taxon>
        <taxon>Pelobatoidea</taxon>
        <taxon>Pelobatidae</taxon>
        <taxon>Pelobates</taxon>
    </lineage>
</organism>
<evidence type="ECO:0000256" key="10">
    <source>
        <dbReference type="ARBA" id="ARBA00023170"/>
    </source>
</evidence>
<evidence type="ECO:0000256" key="1">
    <source>
        <dbReference type="ARBA" id="ARBA00004141"/>
    </source>
</evidence>
<keyword evidence="2 13" id="KW-0812">Transmembrane</keyword>
<dbReference type="SUPFAM" id="SSF57850">
    <property type="entry name" value="RING/U-box"/>
    <property type="match status" value="1"/>
</dbReference>
<dbReference type="CDD" id="cd16594">
    <property type="entry name" value="RING-HC_TRIM7-like_C-IV"/>
    <property type="match status" value="1"/>
</dbReference>
<evidence type="ECO:0000256" key="13">
    <source>
        <dbReference type="RuleBase" id="RU000688"/>
    </source>
</evidence>
<dbReference type="SMART" id="SM00589">
    <property type="entry name" value="PRY"/>
    <property type="match status" value="1"/>
</dbReference>
<reference evidence="20" key="1">
    <citation type="submission" date="2022-03" db="EMBL/GenBank/DDBJ databases">
        <authorList>
            <person name="Alioto T."/>
            <person name="Alioto T."/>
            <person name="Gomez Garrido J."/>
        </authorList>
    </citation>
    <scope>NUCLEOTIDE SEQUENCE</scope>
</reference>
<evidence type="ECO:0000259" key="18">
    <source>
        <dbReference type="PROSITE" id="PS50188"/>
    </source>
</evidence>
<evidence type="ECO:0000256" key="2">
    <source>
        <dbReference type="ARBA" id="ARBA00022692"/>
    </source>
</evidence>
<dbReference type="FunFam" id="1.20.1070.10:FF:000003">
    <property type="entry name" value="Olfactory receptor"/>
    <property type="match status" value="1"/>
</dbReference>
<evidence type="ECO:0000259" key="19">
    <source>
        <dbReference type="PROSITE" id="PS50262"/>
    </source>
</evidence>
<dbReference type="InterPro" id="IPR013320">
    <property type="entry name" value="ConA-like_dom_sf"/>
</dbReference>
<dbReference type="PRINTS" id="PR01407">
    <property type="entry name" value="BUTYPHLNCDUF"/>
</dbReference>
<dbReference type="SMART" id="SM00336">
    <property type="entry name" value="BBOX"/>
    <property type="match status" value="1"/>
</dbReference>
<dbReference type="InterPro" id="IPR006574">
    <property type="entry name" value="PRY"/>
</dbReference>
<dbReference type="InterPro" id="IPR003879">
    <property type="entry name" value="Butyrophylin_SPRY"/>
</dbReference>
<feature type="domain" description="B box-type" evidence="17">
    <location>
        <begin position="91"/>
        <end position="132"/>
    </location>
</feature>
<feature type="domain" description="RING-type" evidence="16">
    <location>
        <begin position="18"/>
        <end position="59"/>
    </location>
</feature>
<dbReference type="InterPro" id="IPR000315">
    <property type="entry name" value="Znf_B-box"/>
</dbReference>
<feature type="transmembrane region" description="Helical" evidence="15">
    <location>
        <begin position="474"/>
        <end position="495"/>
    </location>
</feature>
<comment type="similarity">
    <text evidence="13">Belongs to the G-protein coupled receptor 1 family.</text>
</comment>
<feature type="transmembrane region" description="Helical" evidence="15">
    <location>
        <begin position="586"/>
        <end position="604"/>
    </location>
</feature>
<feature type="transmembrane region" description="Helical" evidence="15">
    <location>
        <begin position="616"/>
        <end position="636"/>
    </location>
</feature>
<keyword evidence="5" id="KW-0862">Zinc</keyword>
<evidence type="ECO:0000313" key="21">
    <source>
        <dbReference type="Proteomes" id="UP001295444"/>
    </source>
</evidence>
<dbReference type="Pfam" id="PF13765">
    <property type="entry name" value="PRY"/>
    <property type="match status" value="1"/>
</dbReference>
<dbReference type="SUPFAM" id="SSF81321">
    <property type="entry name" value="Family A G protein-coupled receptor-like"/>
    <property type="match status" value="1"/>
</dbReference>
<dbReference type="PROSITE" id="PS00237">
    <property type="entry name" value="G_PROTEIN_RECEP_F1_1"/>
    <property type="match status" value="1"/>
</dbReference>
<dbReference type="Pfam" id="PF00643">
    <property type="entry name" value="zf-B_box"/>
    <property type="match status" value="1"/>
</dbReference>
<evidence type="ECO:0000256" key="9">
    <source>
        <dbReference type="ARBA" id="ARBA00023136"/>
    </source>
</evidence>
<feature type="non-terminal residue" evidence="20">
    <location>
        <position position="657"/>
    </location>
</feature>
<dbReference type="SUPFAM" id="SSF49899">
    <property type="entry name" value="Concanavalin A-like lectins/glucanases"/>
    <property type="match status" value="1"/>
</dbReference>
<protein>
    <submittedName>
        <fullName evidence="20">Olfactory receptor 1020-like</fullName>
    </submittedName>
</protein>
<keyword evidence="10 13" id="KW-0675">Receptor</keyword>
<keyword evidence="7 13" id="KW-0297">G-protein coupled receptor</keyword>
<dbReference type="InterPro" id="IPR013083">
    <property type="entry name" value="Znf_RING/FYVE/PHD"/>
</dbReference>
<accession>A0AAD1R6T1</accession>
<evidence type="ECO:0000256" key="14">
    <source>
        <dbReference type="SAM" id="Coils"/>
    </source>
</evidence>
<feature type="transmembrane region" description="Helical" evidence="15">
    <location>
        <begin position="405"/>
        <end position="422"/>
    </location>
</feature>
<evidence type="ECO:0000256" key="5">
    <source>
        <dbReference type="ARBA" id="ARBA00022833"/>
    </source>
</evidence>
<dbReference type="GO" id="GO:0016020">
    <property type="term" value="C:membrane"/>
    <property type="evidence" value="ECO:0007669"/>
    <property type="project" value="UniProtKB-SubCell"/>
</dbReference>
<evidence type="ECO:0000256" key="11">
    <source>
        <dbReference type="ARBA" id="ARBA00023224"/>
    </source>
</evidence>
<dbReference type="PROSITE" id="PS50188">
    <property type="entry name" value="B302_SPRY"/>
    <property type="match status" value="1"/>
</dbReference>
<evidence type="ECO:0000256" key="15">
    <source>
        <dbReference type="SAM" id="Phobius"/>
    </source>
</evidence>
<dbReference type="EMBL" id="OW240912">
    <property type="protein sequence ID" value="CAH2224621.1"/>
    <property type="molecule type" value="Genomic_DNA"/>
</dbReference>
<feature type="coiled-coil region" evidence="14">
    <location>
        <begin position="197"/>
        <end position="239"/>
    </location>
</feature>
<dbReference type="InterPro" id="IPR000276">
    <property type="entry name" value="GPCR_Rhodpsn"/>
</dbReference>
<dbReference type="AlphaFoldDB" id="A0AAD1R6T1"/>
<keyword evidence="6 15" id="KW-1133">Transmembrane helix</keyword>